<protein>
    <submittedName>
        <fullName evidence="3">Exported protein</fullName>
    </submittedName>
</protein>
<name>A0A0K0EUN1_STRVS</name>
<evidence type="ECO:0000313" key="3">
    <source>
        <dbReference type="WBParaSite" id="SVE_0022500.1"/>
    </source>
</evidence>
<organism evidence="2 3">
    <name type="scientific">Strongyloides venezuelensis</name>
    <name type="common">Threadworm</name>
    <dbReference type="NCBI Taxonomy" id="75913"/>
    <lineage>
        <taxon>Eukaryota</taxon>
        <taxon>Metazoa</taxon>
        <taxon>Ecdysozoa</taxon>
        <taxon>Nematoda</taxon>
        <taxon>Chromadorea</taxon>
        <taxon>Rhabditida</taxon>
        <taxon>Tylenchina</taxon>
        <taxon>Panagrolaimomorpha</taxon>
        <taxon>Strongyloidoidea</taxon>
        <taxon>Strongyloididae</taxon>
        <taxon>Strongyloides</taxon>
    </lineage>
</organism>
<feature type="region of interest" description="Disordered" evidence="1">
    <location>
        <begin position="136"/>
        <end position="157"/>
    </location>
</feature>
<dbReference type="AlphaFoldDB" id="A0A0K0EUN1"/>
<reference evidence="3" key="2">
    <citation type="submission" date="2015-08" db="UniProtKB">
        <authorList>
            <consortium name="WormBaseParasite"/>
        </authorList>
    </citation>
    <scope>IDENTIFICATION</scope>
</reference>
<dbReference type="Proteomes" id="UP000035680">
    <property type="component" value="Unassembled WGS sequence"/>
</dbReference>
<feature type="compositionally biased region" description="Low complexity" evidence="1">
    <location>
        <begin position="143"/>
        <end position="155"/>
    </location>
</feature>
<reference evidence="2" key="1">
    <citation type="submission" date="2014-07" db="EMBL/GenBank/DDBJ databases">
        <authorList>
            <person name="Martin A.A"/>
            <person name="De Silva N."/>
        </authorList>
    </citation>
    <scope>NUCLEOTIDE SEQUENCE</scope>
</reference>
<dbReference type="WBParaSite" id="SVE_0022500.1">
    <property type="protein sequence ID" value="SVE_0022500.1"/>
    <property type="gene ID" value="SVE_0022500"/>
</dbReference>
<evidence type="ECO:0000256" key="1">
    <source>
        <dbReference type="SAM" id="MobiDB-lite"/>
    </source>
</evidence>
<evidence type="ECO:0000313" key="2">
    <source>
        <dbReference type="Proteomes" id="UP000035680"/>
    </source>
</evidence>
<keyword evidence="2" id="KW-1185">Reference proteome</keyword>
<sequence>MKDITKMRCLKYQAIIVLLAVQYSFQNSSNELSSSSKENHINTNFLEKIDSYGTETSDKRTPVNVLTKNAPEEVGNKKKDTSSVFSVNGLKAKAKNLKKGTKNAVKKAKDITKKGAKKAGKGLKMFFGKIKNGVKKLGKKNKGSSSSSSSDSSSSEENNVRKKRFLKFFLPSHVTDAVKNIGHNVLNQVL</sequence>
<accession>A0A0K0EUN1</accession>
<proteinExistence type="predicted"/>